<evidence type="ECO:0008006" key="11">
    <source>
        <dbReference type="Google" id="ProtNLM"/>
    </source>
</evidence>
<dbReference type="Pfam" id="PF00067">
    <property type="entry name" value="p450"/>
    <property type="match status" value="1"/>
</dbReference>
<evidence type="ECO:0000256" key="1">
    <source>
        <dbReference type="ARBA" id="ARBA00001971"/>
    </source>
</evidence>
<dbReference type="PANTHER" id="PTHR24305:SF187">
    <property type="entry name" value="P450, PUTATIVE (EUROFUNG)-RELATED"/>
    <property type="match status" value="1"/>
</dbReference>
<evidence type="ECO:0000256" key="2">
    <source>
        <dbReference type="ARBA" id="ARBA00010617"/>
    </source>
</evidence>
<evidence type="ECO:0000256" key="8">
    <source>
        <dbReference type="SAM" id="Phobius"/>
    </source>
</evidence>
<dbReference type="GO" id="GO:0020037">
    <property type="term" value="F:heme binding"/>
    <property type="evidence" value="ECO:0007669"/>
    <property type="project" value="InterPro"/>
</dbReference>
<proteinExistence type="inferred from homology"/>
<keyword evidence="5 7" id="KW-0408">Iron</keyword>
<reference evidence="9" key="1">
    <citation type="journal article" date="2020" name="Stud. Mycol.">
        <title>101 Dothideomycetes genomes: a test case for predicting lifestyles and emergence of pathogens.</title>
        <authorList>
            <person name="Haridas S."/>
            <person name="Albert R."/>
            <person name="Binder M."/>
            <person name="Bloem J."/>
            <person name="Labutti K."/>
            <person name="Salamov A."/>
            <person name="Andreopoulos B."/>
            <person name="Baker S."/>
            <person name="Barry K."/>
            <person name="Bills G."/>
            <person name="Bluhm B."/>
            <person name="Cannon C."/>
            <person name="Castanera R."/>
            <person name="Culley D."/>
            <person name="Daum C."/>
            <person name="Ezra D."/>
            <person name="Gonzalez J."/>
            <person name="Henrissat B."/>
            <person name="Kuo A."/>
            <person name="Liang C."/>
            <person name="Lipzen A."/>
            <person name="Lutzoni F."/>
            <person name="Magnuson J."/>
            <person name="Mondo S."/>
            <person name="Nolan M."/>
            <person name="Ohm R."/>
            <person name="Pangilinan J."/>
            <person name="Park H.-J."/>
            <person name="Ramirez L."/>
            <person name="Alfaro M."/>
            <person name="Sun H."/>
            <person name="Tritt A."/>
            <person name="Yoshinaga Y."/>
            <person name="Zwiers L.-H."/>
            <person name="Turgeon B."/>
            <person name="Goodwin S."/>
            <person name="Spatafora J."/>
            <person name="Crous P."/>
            <person name="Grigoriev I."/>
        </authorList>
    </citation>
    <scope>NUCLEOTIDE SEQUENCE</scope>
    <source>
        <strain evidence="9">SCOH1-5</strain>
    </source>
</reference>
<evidence type="ECO:0000256" key="4">
    <source>
        <dbReference type="ARBA" id="ARBA00023002"/>
    </source>
</evidence>
<dbReference type="OrthoDB" id="6692864at2759"/>
<keyword evidence="6" id="KW-0503">Monooxygenase</keyword>
<keyword evidence="4" id="KW-0560">Oxidoreductase</keyword>
<dbReference type="AlphaFoldDB" id="A0A6A6F8V4"/>
<evidence type="ECO:0000256" key="5">
    <source>
        <dbReference type="ARBA" id="ARBA00023004"/>
    </source>
</evidence>
<dbReference type="PRINTS" id="PR00463">
    <property type="entry name" value="EP450I"/>
</dbReference>
<dbReference type="InterPro" id="IPR002401">
    <property type="entry name" value="Cyt_P450_E_grp-I"/>
</dbReference>
<evidence type="ECO:0000256" key="7">
    <source>
        <dbReference type="PIRSR" id="PIRSR602401-1"/>
    </source>
</evidence>
<accession>A0A6A6F8V4</accession>
<sequence length="496" mass="55848">MAMAAALITHIGVQKHEPTALQAVCAGVLANIGLFTRLAITGARSLTSLLKLLAYVDVVYILSLTVSIIVYRIFLHPLRSFPGPVGASVSKFWTVRIHLDGEYHRKLRELHKQYDDFVRVGPRELDINNVEAIPAIYGHTSKCRKGPCVSAVNEFEDYLLHHVNGFLDRLHMSKGKEDISWLFTHFSFDIMGELAFGRSFDMIQSGHAHQFMITLHKFMHSLSLLSAIPWMTSLLRLLPVSAEIKMFQDFAEDCVQERVANSSPRRDLFHFLLGEDKETGSKLTRAQLVQESRTAIAGGSDTSSITLGCLFYYLVRHQDKYRILQAEIAQHAGRAPENGWLGALPYLNACINEALRLMPPVPQGLQRQTPPAGLQIGDHWIPGNTLVGVSPFVIQRDARYFSNPDAFVPERWLDDAPPESFVKQAWIPFTIGTYSCVGKQFALSELRHVTFAVVRDFDMEFAEGFDADQFEFSVKNDFVLTPPSVMVNIRSRRQSN</sequence>
<comment type="cofactor">
    <cofactor evidence="1 7">
        <name>heme</name>
        <dbReference type="ChEBI" id="CHEBI:30413"/>
    </cofactor>
</comment>
<keyword evidence="8" id="KW-0812">Transmembrane</keyword>
<dbReference type="PRINTS" id="PR00385">
    <property type="entry name" value="P450"/>
</dbReference>
<dbReference type="PANTHER" id="PTHR24305">
    <property type="entry name" value="CYTOCHROME P450"/>
    <property type="match status" value="1"/>
</dbReference>
<dbReference type="GO" id="GO:0004497">
    <property type="term" value="F:monooxygenase activity"/>
    <property type="evidence" value="ECO:0007669"/>
    <property type="project" value="UniProtKB-KW"/>
</dbReference>
<dbReference type="GO" id="GO:0005506">
    <property type="term" value="F:iron ion binding"/>
    <property type="evidence" value="ECO:0007669"/>
    <property type="project" value="InterPro"/>
</dbReference>
<dbReference type="InterPro" id="IPR001128">
    <property type="entry name" value="Cyt_P450"/>
</dbReference>
<keyword evidence="10" id="KW-1185">Reference proteome</keyword>
<keyword evidence="8" id="KW-0472">Membrane</keyword>
<name>A0A6A6F8V4_9PEZI</name>
<dbReference type="GO" id="GO:0016705">
    <property type="term" value="F:oxidoreductase activity, acting on paired donors, with incorporation or reduction of molecular oxygen"/>
    <property type="evidence" value="ECO:0007669"/>
    <property type="project" value="InterPro"/>
</dbReference>
<dbReference type="InterPro" id="IPR036396">
    <property type="entry name" value="Cyt_P450_sf"/>
</dbReference>
<dbReference type="EMBL" id="ML992684">
    <property type="protein sequence ID" value="KAF2209824.1"/>
    <property type="molecule type" value="Genomic_DNA"/>
</dbReference>
<organism evidence="9 10">
    <name type="scientific">Cercospora zeae-maydis SCOH1-5</name>
    <dbReference type="NCBI Taxonomy" id="717836"/>
    <lineage>
        <taxon>Eukaryota</taxon>
        <taxon>Fungi</taxon>
        <taxon>Dikarya</taxon>
        <taxon>Ascomycota</taxon>
        <taxon>Pezizomycotina</taxon>
        <taxon>Dothideomycetes</taxon>
        <taxon>Dothideomycetidae</taxon>
        <taxon>Mycosphaerellales</taxon>
        <taxon>Mycosphaerellaceae</taxon>
        <taxon>Cercospora</taxon>
    </lineage>
</organism>
<feature type="binding site" description="axial binding residue" evidence="7">
    <location>
        <position position="436"/>
    </location>
    <ligand>
        <name>heme</name>
        <dbReference type="ChEBI" id="CHEBI:30413"/>
    </ligand>
    <ligandPart>
        <name>Fe</name>
        <dbReference type="ChEBI" id="CHEBI:18248"/>
    </ligandPart>
</feature>
<feature type="transmembrane region" description="Helical" evidence="8">
    <location>
        <begin position="52"/>
        <end position="74"/>
    </location>
</feature>
<evidence type="ECO:0000256" key="3">
    <source>
        <dbReference type="ARBA" id="ARBA00022723"/>
    </source>
</evidence>
<dbReference type="Proteomes" id="UP000799539">
    <property type="component" value="Unassembled WGS sequence"/>
</dbReference>
<protein>
    <recommendedName>
        <fullName evidence="11">Cytochrome P450</fullName>
    </recommendedName>
</protein>
<dbReference type="SUPFAM" id="SSF48264">
    <property type="entry name" value="Cytochrome P450"/>
    <property type="match status" value="1"/>
</dbReference>
<dbReference type="Gene3D" id="1.10.630.10">
    <property type="entry name" value="Cytochrome P450"/>
    <property type="match status" value="1"/>
</dbReference>
<dbReference type="CDD" id="cd11061">
    <property type="entry name" value="CYP67-like"/>
    <property type="match status" value="1"/>
</dbReference>
<evidence type="ECO:0000313" key="10">
    <source>
        <dbReference type="Proteomes" id="UP000799539"/>
    </source>
</evidence>
<comment type="similarity">
    <text evidence="2">Belongs to the cytochrome P450 family.</text>
</comment>
<keyword evidence="3 7" id="KW-0479">Metal-binding</keyword>
<keyword evidence="7" id="KW-0349">Heme</keyword>
<gene>
    <name evidence="9" type="ORF">CERZMDRAFT_99883</name>
</gene>
<evidence type="ECO:0000256" key="6">
    <source>
        <dbReference type="ARBA" id="ARBA00023033"/>
    </source>
</evidence>
<dbReference type="InterPro" id="IPR050121">
    <property type="entry name" value="Cytochrome_P450_monoxygenase"/>
</dbReference>
<keyword evidence="8" id="KW-1133">Transmembrane helix</keyword>
<evidence type="ECO:0000313" key="9">
    <source>
        <dbReference type="EMBL" id="KAF2209824.1"/>
    </source>
</evidence>
<feature type="transmembrane region" description="Helical" evidence="8">
    <location>
        <begin position="20"/>
        <end position="40"/>
    </location>
</feature>